<keyword evidence="1" id="KW-1133">Transmembrane helix</keyword>
<keyword evidence="1" id="KW-0812">Transmembrane</keyword>
<evidence type="ECO:0000313" key="3">
    <source>
        <dbReference type="Proteomes" id="UP000199448"/>
    </source>
</evidence>
<dbReference type="STRING" id="390640.SAMN04488034_101501"/>
<keyword evidence="1" id="KW-0472">Membrane</keyword>
<dbReference type="OrthoDB" id="1113942at2"/>
<protein>
    <recommendedName>
        <fullName evidence="4">Outer membrane protein beta-barrel domain-containing protein</fullName>
    </recommendedName>
</protein>
<dbReference type="Proteomes" id="UP000199448">
    <property type="component" value="Unassembled WGS sequence"/>
</dbReference>
<dbReference type="EMBL" id="FNUG01000001">
    <property type="protein sequence ID" value="SEE42618.1"/>
    <property type="molecule type" value="Genomic_DNA"/>
</dbReference>
<evidence type="ECO:0000256" key="1">
    <source>
        <dbReference type="SAM" id="Phobius"/>
    </source>
</evidence>
<dbReference type="RefSeq" id="WP_093111388.1">
    <property type="nucleotide sequence ID" value="NZ_FNGG01000001.1"/>
</dbReference>
<proteinExistence type="predicted"/>
<feature type="transmembrane region" description="Helical" evidence="1">
    <location>
        <begin position="44"/>
        <end position="64"/>
    </location>
</feature>
<dbReference type="AlphaFoldDB" id="A0A1H5IT27"/>
<gene>
    <name evidence="2" type="ORF">SAMN04488034_101501</name>
</gene>
<keyword evidence="3" id="KW-1185">Reference proteome</keyword>
<name>A0A1H5IT27_9FLAO</name>
<organism evidence="2 3">
    <name type="scientific">Salinimicrobium catena</name>
    <dbReference type="NCBI Taxonomy" id="390640"/>
    <lineage>
        <taxon>Bacteria</taxon>
        <taxon>Pseudomonadati</taxon>
        <taxon>Bacteroidota</taxon>
        <taxon>Flavobacteriia</taxon>
        <taxon>Flavobacteriales</taxon>
        <taxon>Flavobacteriaceae</taxon>
        <taxon>Salinimicrobium</taxon>
    </lineage>
</organism>
<evidence type="ECO:0008006" key="4">
    <source>
        <dbReference type="Google" id="ProtNLM"/>
    </source>
</evidence>
<evidence type="ECO:0000313" key="2">
    <source>
        <dbReference type="EMBL" id="SEE42618.1"/>
    </source>
</evidence>
<sequence>MSKSKKIGELYRERFEDARLEPPKECWDAISAALPPEKGQKRRVVPLWISLGGVAAALAFIFLLNFDRTNSVPSEPFVVSPETEKPAEIDKLQEETILRETEKNLPQEKMSGVVVSEKVEENEFSSQTPNSLETIITVSKLRQGSVMLKEATISSSQGGLWKTFPHEKNMPESIFEAKEALLLAFSEEKKEKEPEPEKVSRFSISPKAGAIYADQMGSNGNSPGGSGLTMTYGMNLEYRISDKIRLRTGYGKLDLQYRSQELNYDSAVDYGFVGRTGNLPRWEQASLEQEMAYVEIPVEMEFQIIEGKLGLNLIGGMSSFWLQENSMSLEGSGGSYEEGKAGNLRGLSFSTNLGVGLSYDLFRGMEWNLEPMFKYQWNTYTHDTNLRPYILGVYSGIRFQF</sequence>
<accession>A0A1H5IT27</accession>
<reference evidence="2 3" key="1">
    <citation type="submission" date="2016-10" db="EMBL/GenBank/DDBJ databases">
        <authorList>
            <person name="de Groot N.N."/>
        </authorList>
    </citation>
    <scope>NUCLEOTIDE SEQUENCE [LARGE SCALE GENOMIC DNA]</scope>
    <source>
        <strain evidence="2 3">DSM 23553</strain>
    </source>
</reference>